<feature type="binding site" evidence="6">
    <location>
        <position position="99"/>
    </location>
    <ligand>
        <name>S-adenosyl-L-methionine</name>
        <dbReference type="ChEBI" id="CHEBI:59789"/>
    </ligand>
</feature>
<evidence type="ECO:0000256" key="6">
    <source>
        <dbReference type="HAMAP-Rule" id="MF_01007"/>
    </source>
</evidence>
<dbReference type="AlphaFoldDB" id="A0A1V5MKJ8"/>
<evidence type="ECO:0000313" key="8">
    <source>
        <dbReference type="EMBL" id="OPZ93748.1"/>
    </source>
</evidence>
<evidence type="ECO:0000256" key="2">
    <source>
        <dbReference type="ARBA" id="ARBA00022552"/>
    </source>
</evidence>
<keyword evidence="6" id="KW-0963">Cytoplasm</keyword>
<sequence>MRHVPVLTREVLEILQPGRGGLFIDATAGNGGHSRAILENSPADLRLIAIDRNPATLGVAAEHLEPFQNRVRLLQGDFRDLAALLPGQTPGTVEAILYDLGLSSFLLDQPDLGLSFQRDDPLDMRFDPGAGFPAYQLLAETPEPELADLFYQLGEIRESRRLAARIKSARPPVQTTGQLAAIARSVIRRRGRIDPATRVFQALRIAVNDELDALRETLPQAEKLLAPGGRLAVISYHSLEDRIVKNFLRESRELERLTRKPIQPSEAERRENPASRSAKLRGARKLPEAVFLTGK</sequence>
<evidence type="ECO:0000256" key="1">
    <source>
        <dbReference type="ARBA" id="ARBA00010396"/>
    </source>
</evidence>
<keyword evidence="4 6" id="KW-0808">Transferase</keyword>
<reference evidence="8" key="1">
    <citation type="submission" date="2017-02" db="EMBL/GenBank/DDBJ databases">
        <title>Delving into the versatile metabolic prowess of the omnipresent phylum Bacteroidetes.</title>
        <authorList>
            <person name="Nobu M.K."/>
            <person name="Mei R."/>
            <person name="Narihiro T."/>
            <person name="Kuroda K."/>
            <person name="Liu W.-T."/>
        </authorList>
    </citation>
    <scope>NUCLEOTIDE SEQUENCE</scope>
    <source>
        <strain evidence="8">ADurb.Bin417</strain>
    </source>
</reference>
<evidence type="ECO:0000256" key="3">
    <source>
        <dbReference type="ARBA" id="ARBA00022603"/>
    </source>
</evidence>
<dbReference type="EMBL" id="MWAK01000009">
    <property type="protein sequence ID" value="OPZ93748.1"/>
    <property type="molecule type" value="Genomic_DNA"/>
</dbReference>
<evidence type="ECO:0000256" key="5">
    <source>
        <dbReference type="ARBA" id="ARBA00022691"/>
    </source>
</evidence>
<dbReference type="PANTHER" id="PTHR11265:SF0">
    <property type="entry name" value="12S RRNA N4-METHYLCYTIDINE METHYLTRANSFERASE"/>
    <property type="match status" value="1"/>
</dbReference>
<keyword evidence="3 6" id="KW-0489">Methyltransferase</keyword>
<dbReference type="Gene3D" id="1.10.150.170">
    <property type="entry name" value="Putative methyltransferase TM0872, insert domain"/>
    <property type="match status" value="1"/>
</dbReference>
<dbReference type="HAMAP" id="MF_01007">
    <property type="entry name" value="16SrRNA_methyltr_H"/>
    <property type="match status" value="1"/>
</dbReference>
<comment type="caution">
    <text evidence="6">Lacks conserved residue(s) required for the propagation of feature annotation.</text>
</comment>
<evidence type="ECO:0000256" key="7">
    <source>
        <dbReference type="SAM" id="MobiDB-lite"/>
    </source>
</evidence>
<dbReference type="EC" id="2.1.1.199" evidence="6"/>
<dbReference type="Pfam" id="PF01795">
    <property type="entry name" value="Methyltransf_5"/>
    <property type="match status" value="1"/>
</dbReference>
<dbReference type="SUPFAM" id="SSF53335">
    <property type="entry name" value="S-adenosyl-L-methionine-dependent methyltransferases"/>
    <property type="match status" value="1"/>
</dbReference>
<dbReference type="GO" id="GO:0071424">
    <property type="term" value="F:rRNA (cytosine-N4-)-methyltransferase activity"/>
    <property type="evidence" value="ECO:0007669"/>
    <property type="project" value="UniProtKB-UniRule"/>
</dbReference>
<dbReference type="InterPro" id="IPR002903">
    <property type="entry name" value="RsmH"/>
</dbReference>
<feature type="binding site" evidence="6">
    <location>
        <begin position="31"/>
        <end position="33"/>
    </location>
    <ligand>
        <name>S-adenosyl-L-methionine</name>
        <dbReference type="ChEBI" id="CHEBI:59789"/>
    </ligand>
</feature>
<proteinExistence type="inferred from homology"/>
<dbReference type="GO" id="GO:0005737">
    <property type="term" value="C:cytoplasm"/>
    <property type="evidence" value="ECO:0007669"/>
    <property type="project" value="UniProtKB-SubCell"/>
</dbReference>
<comment type="subcellular location">
    <subcellularLocation>
        <location evidence="6">Cytoplasm</location>
    </subcellularLocation>
</comment>
<comment type="similarity">
    <text evidence="1 6">Belongs to the methyltransferase superfamily. RsmH family.</text>
</comment>
<comment type="caution">
    <text evidence="8">The sequence shown here is derived from an EMBL/GenBank/DDBJ whole genome shotgun (WGS) entry which is preliminary data.</text>
</comment>
<accession>A0A1V5MKJ8</accession>
<name>A0A1V5MKJ8_UNCT6</name>
<dbReference type="Proteomes" id="UP000485484">
    <property type="component" value="Unassembled WGS sequence"/>
</dbReference>
<keyword evidence="2 6" id="KW-0698">rRNA processing</keyword>
<gene>
    <name evidence="6 8" type="primary">rsmH</name>
    <name evidence="8" type="ORF">BWY73_00132</name>
</gene>
<feature type="binding site" evidence="6">
    <location>
        <position position="78"/>
    </location>
    <ligand>
        <name>S-adenosyl-L-methionine</name>
        <dbReference type="ChEBI" id="CHEBI:59789"/>
    </ligand>
</feature>
<protein>
    <recommendedName>
        <fullName evidence="6">Ribosomal RNA small subunit methyltransferase H</fullName>
        <ecNumber evidence="6">2.1.1.199</ecNumber>
    </recommendedName>
    <alternativeName>
        <fullName evidence="6">16S rRNA m(4)C1402 methyltransferase</fullName>
    </alternativeName>
    <alternativeName>
        <fullName evidence="6">rRNA (cytosine-N(4)-)-methyltransferase RsmH</fullName>
    </alternativeName>
</protein>
<comment type="function">
    <text evidence="6">Specifically methylates the N4 position of cytidine in position 1402 (C1402) of 16S rRNA.</text>
</comment>
<evidence type="ECO:0000256" key="4">
    <source>
        <dbReference type="ARBA" id="ARBA00022679"/>
    </source>
</evidence>
<dbReference type="PIRSF" id="PIRSF004486">
    <property type="entry name" value="MraW"/>
    <property type="match status" value="1"/>
</dbReference>
<organism evidence="8">
    <name type="scientific">candidate division TA06 bacterium ADurb.Bin417</name>
    <dbReference type="NCBI Taxonomy" id="1852828"/>
    <lineage>
        <taxon>Bacteria</taxon>
        <taxon>Bacteria division TA06</taxon>
    </lineage>
</organism>
<dbReference type="SUPFAM" id="SSF81799">
    <property type="entry name" value="Putative methyltransferase TM0872, insert domain"/>
    <property type="match status" value="1"/>
</dbReference>
<feature type="region of interest" description="Disordered" evidence="7">
    <location>
        <begin position="259"/>
        <end position="295"/>
    </location>
</feature>
<dbReference type="GO" id="GO:0070475">
    <property type="term" value="P:rRNA base methylation"/>
    <property type="evidence" value="ECO:0007669"/>
    <property type="project" value="UniProtKB-UniRule"/>
</dbReference>
<dbReference type="InterPro" id="IPR023397">
    <property type="entry name" value="SAM-dep_MeTrfase_MraW_recog"/>
</dbReference>
<dbReference type="InterPro" id="IPR029063">
    <property type="entry name" value="SAM-dependent_MTases_sf"/>
</dbReference>
<dbReference type="NCBIfam" id="TIGR00006">
    <property type="entry name" value="16S rRNA (cytosine(1402)-N(4))-methyltransferase RsmH"/>
    <property type="match status" value="1"/>
</dbReference>
<dbReference type="Gene3D" id="3.40.50.150">
    <property type="entry name" value="Vaccinia Virus protein VP39"/>
    <property type="match status" value="1"/>
</dbReference>
<dbReference type="PANTHER" id="PTHR11265">
    <property type="entry name" value="S-ADENOSYL-METHYLTRANSFERASE MRAW"/>
    <property type="match status" value="1"/>
</dbReference>
<keyword evidence="5 6" id="KW-0949">S-adenosyl-L-methionine</keyword>
<feature type="binding site" evidence="6">
    <location>
        <position position="51"/>
    </location>
    <ligand>
        <name>S-adenosyl-L-methionine</name>
        <dbReference type="ChEBI" id="CHEBI:59789"/>
    </ligand>
</feature>
<comment type="catalytic activity">
    <reaction evidence="6">
        <text>cytidine(1402) in 16S rRNA + S-adenosyl-L-methionine = N(4)-methylcytidine(1402) in 16S rRNA + S-adenosyl-L-homocysteine + H(+)</text>
        <dbReference type="Rhea" id="RHEA:42928"/>
        <dbReference type="Rhea" id="RHEA-COMP:10286"/>
        <dbReference type="Rhea" id="RHEA-COMP:10287"/>
        <dbReference type="ChEBI" id="CHEBI:15378"/>
        <dbReference type="ChEBI" id="CHEBI:57856"/>
        <dbReference type="ChEBI" id="CHEBI:59789"/>
        <dbReference type="ChEBI" id="CHEBI:74506"/>
        <dbReference type="ChEBI" id="CHEBI:82748"/>
        <dbReference type="EC" id="2.1.1.199"/>
    </reaction>
</comment>